<keyword evidence="3" id="KW-1185">Reference proteome</keyword>
<evidence type="ECO:0000313" key="3">
    <source>
        <dbReference type="Proteomes" id="UP001362999"/>
    </source>
</evidence>
<feature type="compositionally biased region" description="Basic and acidic residues" evidence="1">
    <location>
        <begin position="291"/>
        <end position="308"/>
    </location>
</feature>
<organism evidence="2 3">
    <name type="scientific">Favolaschia claudopus</name>
    <dbReference type="NCBI Taxonomy" id="2862362"/>
    <lineage>
        <taxon>Eukaryota</taxon>
        <taxon>Fungi</taxon>
        <taxon>Dikarya</taxon>
        <taxon>Basidiomycota</taxon>
        <taxon>Agaricomycotina</taxon>
        <taxon>Agaricomycetes</taxon>
        <taxon>Agaricomycetidae</taxon>
        <taxon>Agaricales</taxon>
        <taxon>Marasmiineae</taxon>
        <taxon>Mycenaceae</taxon>
        <taxon>Favolaschia</taxon>
    </lineage>
</organism>
<comment type="caution">
    <text evidence="2">The sequence shown here is derived from an EMBL/GenBank/DDBJ whole genome shotgun (WGS) entry which is preliminary data.</text>
</comment>
<dbReference type="EMBL" id="JAWWNJ010000063">
    <property type="protein sequence ID" value="KAK7012846.1"/>
    <property type="molecule type" value="Genomic_DNA"/>
</dbReference>
<feature type="compositionally biased region" description="Basic and acidic residues" evidence="1">
    <location>
        <begin position="327"/>
        <end position="349"/>
    </location>
</feature>
<accession>A0AAW0AII3</accession>
<sequence length="506" mass="55226">MRDVEMTAVQEKEKEVKVEETEKKNEDEKDDPTDDGRTLLSAGWGAGHDGSAFEILGVWVEGGKHTGTQGNNAHSRTIQNRAQRLAEYGARRAELGCGPFPSTTTTTCTSPLCPAGRNLKRRTRPWERASPPTKGVNGSVLGVVWEVDEGEDPEKHGGREDERSRAICACVAALGKDRKVLRGRSVVCGFGGCVGWVSDCFSVKGGGADILYFLSFRFKHDADAVRRVLFPEPEPLIPDDAMVVDSIGHGRRVHALQGPQTDEVEEDGERPPPRKRRRVSGLEDVYAAAFEGERARDEDEKDQEKGERQEEEEEEGKMVVETELGEGEGKAGGKGAEKEKEQEKDKEGEAESAQAPQEESLGVVVKEQPIEKEKPKVDMRDVQLTTADGNSKLLVFSRVSVVSPPPSTDAISPSAPPATTSSSSPHPQDESRWDVARVEGDGTREVLHRSVGKDQVEFAEAGVRFRVVVGGKEVEGMAVDGDAKMNSDADENWGERIGVVLWRYGS</sequence>
<dbReference type="AlphaFoldDB" id="A0AAW0AII3"/>
<feature type="compositionally biased region" description="Low complexity" evidence="1">
    <location>
        <begin position="351"/>
        <end position="360"/>
    </location>
</feature>
<feature type="region of interest" description="Disordered" evidence="1">
    <location>
        <begin position="1"/>
        <end position="39"/>
    </location>
</feature>
<feature type="region of interest" description="Disordered" evidence="1">
    <location>
        <begin position="254"/>
        <end position="433"/>
    </location>
</feature>
<name>A0AAW0AII3_9AGAR</name>
<dbReference type="Proteomes" id="UP001362999">
    <property type="component" value="Unassembled WGS sequence"/>
</dbReference>
<gene>
    <name evidence="2" type="ORF">R3P38DRAFT_1561467</name>
</gene>
<evidence type="ECO:0000256" key="1">
    <source>
        <dbReference type="SAM" id="MobiDB-lite"/>
    </source>
</evidence>
<feature type="compositionally biased region" description="Low complexity" evidence="1">
    <location>
        <begin position="408"/>
        <end position="426"/>
    </location>
</feature>
<reference evidence="2 3" key="1">
    <citation type="journal article" date="2024" name="J Genomics">
        <title>Draft genome sequencing and assembly of Favolaschia claudopus CIRM-BRFM 2984 isolated from oak limbs.</title>
        <authorList>
            <person name="Navarro D."/>
            <person name="Drula E."/>
            <person name="Chaduli D."/>
            <person name="Cazenave R."/>
            <person name="Ahrendt S."/>
            <person name="Wang J."/>
            <person name="Lipzen A."/>
            <person name="Daum C."/>
            <person name="Barry K."/>
            <person name="Grigoriev I.V."/>
            <person name="Favel A."/>
            <person name="Rosso M.N."/>
            <person name="Martin F."/>
        </authorList>
    </citation>
    <scope>NUCLEOTIDE SEQUENCE [LARGE SCALE GENOMIC DNA]</scope>
    <source>
        <strain evidence="2 3">CIRM-BRFM 2984</strain>
    </source>
</reference>
<feature type="compositionally biased region" description="Basic and acidic residues" evidence="1">
    <location>
        <begin position="368"/>
        <end position="381"/>
    </location>
</feature>
<feature type="compositionally biased region" description="Basic and acidic residues" evidence="1">
    <location>
        <begin position="1"/>
        <end position="27"/>
    </location>
</feature>
<evidence type="ECO:0000313" key="2">
    <source>
        <dbReference type="EMBL" id="KAK7012846.1"/>
    </source>
</evidence>
<protein>
    <submittedName>
        <fullName evidence="2">Uncharacterized protein</fullName>
    </submittedName>
</protein>
<proteinExistence type="predicted"/>